<dbReference type="Gene3D" id="3.90.180.10">
    <property type="entry name" value="Medium-chain alcohol dehydrogenases, catalytic domain"/>
    <property type="match status" value="1"/>
</dbReference>
<dbReference type="Pfam" id="PF00107">
    <property type="entry name" value="ADH_zinc_N"/>
    <property type="match status" value="1"/>
</dbReference>
<name>A0A916VD82_9FIRM</name>
<evidence type="ECO:0000259" key="3">
    <source>
        <dbReference type="Pfam" id="PF08240"/>
    </source>
</evidence>
<dbReference type="EMBL" id="BLYI01000027">
    <property type="protein sequence ID" value="GFO84908.1"/>
    <property type="molecule type" value="Genomic_DNA"/>
</dbReference>
<dbReference type="InterPro" id="IPR013149">
    <property type="entry name" value="ADH-like_C"/>
</dbReference>
<dbReference type="PANTHER" id="PTHR43401:SF2">
    <property type="entry name" value="L-THREONINE 3-DEHYDROGENASE"/>
    <property type="match status" value="1"/>
</dbReference>
<evidence type="ECO:0000313" key="5">
    <source>
        <dbReference type="Proteomes" id="UP000613208"/>
    </source>
</evidence>
<feature type="domain" description="Alcohol dehydrogenase-like N-terminal" evidence="3">
    <location>
        <begin position="26"/>
        <end position="125"/>
    </location>
</feature>
<organism evidence="4 5">
    <name type="scientific">Anaerostipes butyraticus</name>
    <dbReference type="NCBI Taxonomy" id="645466"/>
    <lineage>
        <taxon>Bacteria</taxon>
        <taxon>Bacillati</taxon>
        <taxon>Bacillota</taxon>
        <taxon>Clostridia</taxon>
        <taxon>Lachnospirales</taxon>
        <taxon>Lachnospiraceae</taxon>
        <taxon>Anaerostipes</taxon>
    </lineage>
</organism>
<dbReference type="AlphaFoldDB" id="A0A916VD82"/>
<proteinExistence type="predicted"/>
<dbReference type="SUPFAM" id="SSF50129">
    <property type="entry name" value="GroES-like"/>
    <property type="match status" value="1"/>
</dbReference>
<evidence type="ECO:0000313" key="4">
    <source>
        <dbReference type="EMBL" id="GFO84908.1"/>
    </source>
</evidence>
<protein>
    <submittedName>
        <fullName evidence="4">L-sorbose 1-phosphate reductase</fullName>
    </submittedName>
</protein>
<dbReference type="InterPro" id="IPR036291">
    <property type="entry name" value="NAD(P)-bd_dom_sf"/>
</dbReference>
<comment type="caution">
    <text evidence="4">The sequence shown here is derived from an EMBL/GenBank/DDBJ whole genome shotgun (WGS) entry which is preliminary data.</text>
</comment>
<dbReference type="InterPro" id="IPR050129">
    <property type="entry name" value="Zn_alcohol_dh"/>
</dbReference>
<dbReference type="GO" id="GO:0016491">
    <property type="term" value="F:oxidoreductase activity"/>
    <property type="evidence" value="ECO:0007669"/>
    <property type="project" value="UniProtKB-KW"/>
</dbReference>
<evidence type="ECO:0000259" key="2">
    <source>
        <dbReference type="Pfam" id="PF00107"/>
    </source>
</evidence>
<dbReference type="InterPro" id="IPR013154">
    <property type="entry name" value="ADH-like_N"/>
</dbReference>
<dbReference type="SUPFAM" id="SSF51735">
    <property type="entry name" value="NAD(P)-binding Rossmann-fold domains"/>
    <property type="match status" value="1"/>
</dbReference>
<evidence type="ECO:0000256" key="1">
    <source>
        <dbReference type="ARBA" id="ARBA00023002"/>
    </source>
</evidence>
<dbReference type="InterPro" id="IPR011032">
    <property type="entry name" value="GroES-like_sf"/>
</dbReference>
<reference evidence="4" key="1">
    <citation type="submission" date="2020-06" db="EMBL/GenBank/DDBJ databases">
        <title>Characterization of fructooligosaccharide metabolism and fructooligosaccharide-degrading enzymes in human commensal butyrate producers.</title>
        <authorList>
            <person name="Tanno H."/>
            <person name="Fujii T."/>
            <person name="Hirano K."/>
            <person name="Maeno S."/>
            <person name="Tonozuka T."/>
            <person name="Sakamoto M."/>
            <person name="Ohkuma M."/>
            <person name="Tochio T."/>
            <person name="Endo A."/>
        </authorList>
    </citation>
    <scope>NUCLEOTIDE SEQUENCE</scope>
    <source>
        <strain evidence="4">JCM 17466</strain>
    </source>
</reference>
<dbReference type="Gene3D" id="3.40.50.720">
    <property type="entry name" value="NAD(P)-binding Rossmann-like Domain"/>
    <property type="match status" value="1"/>
</dbReference>
<dbReference type="Proteomes" id="UP000613208">
    <property type="component" value="Unassembled WGS sequence"/>
</dbReference>
<accession>A0A916VD82</accession>
<keyword evidence="1" id="KW-0560">Oxidoreductase</keyword>
<feature type="domain" description="Alcohol dehydrogenase-like C-terminal" evidence="2">
    <location>
        <begin position="202"/>
        <end position="328"/>
    </location>
</feature>
<sequence length="420" mass="46955">MKTKAVRLYGTKDLRLEEFELPSMKEDEILVKIMTDSVCMSTYKLVQQGENHKRAPKDLKHHPAVVGHEMSGVILKVGEKWKGKYKEGSKFTVQPDMNDHGVTKTAGYYYENYGGDCTYCILPKEVMELDCLIPFEGDSFFEASLAEPTACIKAGYERMYHTSKTDHSHTMGVKKGGSLIIFGACGPMGMECIDYGLHMKDGASLIVAVDLNQERLERASRIMMPQKGDKKLVFADAGKTDNIVEYLMNLTNGKGYDDVFVYAPVEELIEQADQVLAEDGCLNFFAGPIDQNLSAKINFYRVHYSRTHTVGFTGSTQNDLVQALKSIEEGRLGPRVMVTHIGGLESAADTTLRLPEIPGGKKLIYTQTDLPLTAIEDFRKLGEKNELFRKLADACDRHQGCWNGEAEKILLDEYHVSCTE</sequence>
<gene>
    <name evidence="4" type="ORF">ANBU17_12550</name>
</gene>
<dbReference type="PANTHER" id="PTHR43401">
    <property type="entry name" value="L-THREONINE 3-DEHYDROGENASE"/>
    <property type="match status" value="1"/>
</dbReference>
<dbReference type="Pfam" id="PF08240">
    <property type="entry name" value="ADH_N"/>
    <property type="match status" value="1"/>
</dbReference>
<keyword evidence="5" id="KW-1185">Reference proteome</keyword>
<dbReference type="RefSeq" id="WP_201310622.1">
    <property type="nucleotide sequence ID" value="NZ_BLYI01000027.1"/>
</dbReference>